<dbReference type="SUPFAM" id="SSF51445">
    <property type="entry name" value="(Trans)glycosidases"/>
    <property type="match status" value="1"/>
</dbReference>
<protein>
    <submittedName>
        <fullName evidence="1">Uncharacterized protein</fullName>
    </submittedName>
</protein>
<dbReference type="InterPro" id="IPR001223">
    <property type="entry name" value="Glyco_hydro18_cat"/>
</dbReference>
<dbReference type="GO" id="GO:0005975">
    <property type="term" value="P:carbohydrate metabolic process"/>
    <property type="evidence" value="ECO:0007669"/>
    <property type="project" value="InterPro"/>
</dbReference>
<evidence type="ECO:0000313" key="1">
    <source>
        <dbReference type="EMBL" id="RUP48954.1"/>
    </source>
</evidence>
<dbReference type="AlphaFoldDB" id="A0A433DDQ3"/>
<dbReference type="Proteomes" id="UP000268093">
    <property type="component" value="Unassembled WGS sequence"/>
</dbReference>
<sequence length="86" mass="9265">MKAVSFLALLAIAITNVSAKVLVSAGFALQLCVLASVGYWPNWLYSGFSINDIPYSSYTHINYGKPSPLFNSSAMPQSISSYISPL</sequence>
<proteinExistence type="predicted"/>
<reference evidence="1 2" key="1">
    <citation type="journal article" date="2018" name="New Phytol.">
        <title>Phylogenomics of Endogonaceae and evolution of mycorrhizas within Mucoromycota.</title>
        <authorList>
            <person name="Chang Y."/>
            <person name="Desiro A."/>
            <person name="Na H."/>
            <person name="Sandor L."/>
            <person name="Lipzen A."/>
            <person name="Clum A."/>
            <person name="Barry K."/>
            <person name="Grigoriev I.V."/>
            <person name="Martin F.M."/>
            <person name="Stajich J.E."/>
            <person name="Smith M.E."/>
            <person name="Bonito G."/>
            <person name="Spatafora J.W."/>
        </authorList>
    </citation>
    <scope>NUCLEOTIDE SEQUENCE [LARGE SCALE GENOMIC DNA]</scope>
    <source>
        <strain evidence="1 2">GMNB39</strain>
    </source>
</reference>
<dbReference type="Gene3D" id="3.20.20.80">
    <property type="entry name" value="Glycosidases"/>
    <property type="match status" value="1"/>
</dbReference>
<gene>
    <name evidence="1" type="ORF">BC936DRAFT_143586</name>
</gene>
<keyword evidence="2" id="KW-1185">Reference proteome</keyword>
<organism evidence="1 2">
    <name type="scientific">Jimgerdemannia flammicorona</name>
    <dbReference type="NCBI Taxonomy" id="994334"/>
    <lineage>
        <taxon>Eukaryota</taxon>
        <taxon>Fungi</taxon>
        <taxon>Fungi incertae sedis</taxon>
        <taxon>Mucoromycota</taxon>
        <taxon>Mucoromycotina</taxon>
        <taxon>Endogonomycetes</taxon>
        <taxon>Endogonales</taxon>
        <taxon>Endogonaceae</taxon>
        <taxon>Jimgerdemannia</taxon>
    </lineage>
</organism>
<dbReference type="EMBL" id="RBNI01002744">
    <property type="protein sequence ID" value="RUP48954.1"/>
    <property type="molecule type" value="Genomic_DNA"/>
</dbReference>
<comment type="caution">
    <text evidence="1">The sequence shown here is derived from an EMBL/GenBank/DDBJ whole genome shotgun (WGS) entry which is preliminary data.</text>
</comment>
<accession>A0A433DDQ3</accession>
<dbReference type="InterPro" id="IPR017853">
    <property type="entry name" value="GH"/>
</dbReference>
<evidence type="ECO:0000313" key="2">
    <source>
        <dbReference type="Proteomes" id="UP000268093"/>
    </source>
</evidence>
<dbReference type="PROSITE" id="PS51910">
    <property type="entry name" value="GH18_2"/>
    <property type="match status" value="1"/>
</dbReference>
<name>A0A433DDQ3_9FUNG</name>